<organism evidence="1 2">
    <name type="scientific">Clostridium cibarium</name>
    <dbReference type="NCBI Taxonomy" id="2762247"/>
    <lineage>
        <taxon>Bacteria</taxon>
        <taxon>Bacillati</taxon>
        <taxon>Bacillota</taxon>
        <taxon>Clostridia</taxon>
        <taxon>Eubacteriales</taxon>
        <taxon>Clostridiaceae</taxon>
        <taxon>Clostridium</taxon>
    </lineage>
</organism>
<dbReference type="Proteomes" id="UP000627781">
    <property type="component" value="Unassembled WGS sequence"/>
</dbReference>
<protein>
    <submittedName>
        <fullName evidence="1">Uncharacterized protein</fullName>
    </submittedName>
</protein>
<gene>
    <name evidence="1" type="ORF">H9661_00405</name>
</gene>
<proteinExistence type="predicted"/>
<sequence>MAILILAGLTRVNIINTKALSPLDNTNENYEKISEAFGEEFSNFIKDNALIKIYKDDLKEVLVRVGGKDFKIKKESSLIEGAEKAVENIGDFFCSVRDKIEKVII</sequence>
<evidence type="ECO:0000313" key="1">
    <source>
        <dbReference type="EMBL" id="MBD7909802.1"/>
    </source>
</evidence>
<comment type="caution">
    <text evidence="1">The sequence shown here is derived from an EMBL/GenBank/DDBJ whole genome shotgun (WGS) entry which is preliminary data.</text>
</comment>
<reference evidence="1 2" key="1">
    <citation type="submission" date="2020-08" db="EMBL/GenBank/DDBJ databases">
        <title>A Genomic Blueprint of the Chicken Gut Microbiome.</title>
        <authorList>
            <person name="Gilroy R."/>
            <person name="Ravi A."/>
            <person name="Getino M."/>
            <person name="Pursley I."/>
            <person name="Horton D.L."/>
            <person name="Alikhan N.-F."/>
            <person name="Baker D."/>
            <person name="Gharbi K."/>
            <person name="Hall N."/>
            <person name="Watson M."/>
            <person name="Adriaenssens E.M."/>
            <person name="Foster-Nyarko E."/>
            <person name="Jarju S."/>
            <person name="Secka A."/>
            <person name="Antonio M."/>
            <person name="Oren A."/>
            <person name="Chaudhuri R."/>
            <person name="La Ragione R.M."/>
            <person name="Hildebrand F."/>
            <person name="Pallen M.J."/>
        </authorList>
    </citation>
    <scope>NUCLEOTIDE SEQUENCE [LARGE SCALE GENOMIC DNA]</scope>
    <source>
        <strain evidence="1 2">Sa3CVN1</strain>
    </source>
</reference>
<name>A0ABR8PNS9_9CLOT</name>
<accession>A0ABR8PNS9</accession>
<evidence type="ECO:0000313" key="2">
    <source>
        <dbReference type="Proteomes" id="UP000627781"/>
    </source>
</evidence>
<dbReference type="EMBL" id="JACSRA010000001">
    <property type="protein sequence ID" value="MBD7909802.1"/>
    <property type="molecule type" value="Genomic_DNA"/>
</dbReference>
<keyword evidence="2" id="KW-1185">Reference proteome</keyword>